<dbReference type="AlphaFoldDB" id="A0A8E2DP46"/>
<accession>A0A8E2DP46</accession>
<dbReference type="Pfam" id="PF12937">
    <property type="entry name" value="F-box-like"/>
    <property type="match status" value="1"/>
</dbReference>
<dbReference type="EMBL" id="KV722361">
    <property type="protein sequence ID" value="OCH93013.1"/>
    <property type="molecule type" value="Genomic_DNA"/>
</dbReference>
<gene>
    <name evidence="2" type="ORF">OBBRIDRAFT_885872</name>
</gene>
<dbReference type="Proteomes" id="UP000250043">
    <property type="component" value="Unassembled WGS sequence"/>
</dbReference>
<dbReference type="InterPro" id="IPR001810">
    <property type="entry name" value="F-box_dom"/>
</dbReference>
<name>A0A8E2DP46_9APHY</name>
<evidence type="ECO:0000259" key="1">
    <source>
        <dbReference type="SMART" id="SM00256"/>
    </source>
</evidence>
<organism evidence="2 3">
    <name type="scientific">Obba rivulosa</name>
    <dbReference type="NCBI Taxonomy" id="1052685"/>
    <lineage>
        <taxon>Eukaryota</taxon>
        <taxon>Fungi</taxon>
        <taxon>Dikarya</taxon>
        <taxon>Basidiomycota</taxon>
        <taxon>Agaricomycotina</taxon>
        <taxon>Agaricomycetes</taxon>
        <taxon>Polyporales</taxon>
        <taxon>Gelatoporiaceae</taxon>
        <taxon>Obba</taxon>
    </lineage>
</organism>
<dbReference type="InterPro" id="IPR036047">
    <property type="entry name" value="F-box-like_dom_sf"/>
</dbReference>
<keyword evidence="3" id="KW-1185">Reference proteome</keyword>
<sequence>MSSTDLPIPDELFLEITKDLDITSIMRCRQVCRLLCSVIDGSAYVGYRVELALAGMEDGPPGEFNLEERLQKLRSLQRALWQELCPTSALQIIPRSGPLTLYEPPLASWLRGGTWAYIGEDRRSVWLFTPSSSIRGTPGCIRSIPDLGFNLVNLLCDPVQNLVALIQSEPHEQLGMKIHLRTMDGTTHPSASTSFLQLKTVPSVAQPEGFDVHGDFLAIGYDFFMSIHQVPNNDWNAAAIWNWKTGALVLGLYGCESVSCAFLSDRYILLTIVVRAEDDGITETHLAVLDYRQGSSGYVHYRDATYVCRFRYPQCMAEVSTWEFVIARPVIRHDGLNDTNLAAPFIHSQKDTIIHIVFLVNRKALLHERMPRVSHLIPLSVLLRYIDDAGDRSPWYDWDEWAPDTYLKCYRDRVNRTVFGSRLIEYDDTVRPKALRVHNFNQYYIKHRLSRSADNEDAERFAEGVTTTNSDDFTNIFMDRVETTLLCHTEELEMPWLDEFGSIERMYICDDAILFALDDEDFRAVSATF</sequence>
<feature type="domain" description="F-box" evidence="1">
    <location>
        <begin position="8"/>
        <end position="49"/>
    </location>
</feature>
<reference evidence="2 3" key="1">
    <citation type="submission" date="2016-07" db="EMBL/GenBank/DDBJ databases">
        <title>Draft genome of the white-rot fungus Obba rivulosa 3A-2.</title>
        <authorList>
            <consortium name="DOE Joint Genome Institute"/>
            <person name="Miettinen O."/>
            <person name="Riley R."/>
            <person name="Acob R."/>
            <person name="Barry K."/>
            <person name="Cullen D."/>
            <person name="De Vries R."/>
            <person name="Hainaut M."/>
            <person name="Hatakka A."/>
            <person name="Henrissat B."/>
            <person name="Hilden K."/>
            <person name="Kuo R."/>
            <person name="Labutti K."/>
            <person name="Lipzen A."/>
            <person name="Makela M.R."/>
            <person name="Sandor L."/>
            <person name="Spatafora J.W."/>
            <person name="Grigoriev I.V."/>
            <person name="Hibbett D.S."/>
        </authorList>
    </citation>
    <scope>NUCLEOTIDE SEQUENCE [LARGE SCALE GENOMIC DNA]</scope>
    <source>
        <strain evidence="2 3">3A-2</strain>
    </source>
</reference>
<evidence type="ECO:0000313" key="3">
    <source>
        <dbReference type="Proteomes" id="UP000250043"/>
    </source>
</evidence>
<evidence type="ECO:0000313" key="2">
    <source>
        <dbReference type="EMBL" id="OCH93013.1"/>
    </source>
</evidence>
<proteinExistence type="predicted"/>
<protein>
    <recommendedName>
        <fullName evidence="1">F-box domain-containing protein</fullName>
    </recommendedName>
</protein>
<dbReference type="OrthoDB" id="2757285at2759"/>
<dbReference type="SMART" id="SM00256">
    <property type="entry name" value="FBOX"/>
    <property type="match status" value="1"/>
</dbReference>
<dbReference type="SUPFAM" id="SSF81383">
    <property type="entry name" value="F-box domain"/>
    <property type="match status" value="1"/>
</dbReference>